<dbReference type="InterPro" id="IPR005880">
    <property type="entry name" value="Ribosomal_uL2_bac/org-type"/>
</dbReference>
<evidence type="ECO:0000256" key="3">
    <source>
        <dbReference type="ARBA" id="ARBA00023274"/>
    </source>
</evidence>
<evidence type="ECO:0000313" key="9">
    <source>
        <dbReference type="EMBL" id="PIR42036.1"/>
    </source>
</evidence>
<dbReference type="InterPro" id="IPR012340">
    <property type="entry name" value="NA-bd_OB-fold"/>
</dbReference>
<dbReference type="Pfam" id="PF03947">
    <property type="entry name" value="Ribosomal_L2_C"/>
    <property type="match status" value="1"/>
</dbReference>
<dbReference type="FunFam" id="4.10.950.10:FF:000001">
    <property type="entry name" value="50S ribosomal protein L2"/>
    <property type="match status" value="1"/>
</dbReference>
<dbReference type="GO" id="GO:0003735">
    <property type="term" value="F:structural constituent of ribosome"/>
    <property type="evidence" value="ECO:0007669"/>
    <property type="project" value="InterPro"/>
</dbReference>
<evidence type="ECO:0000256" key="6">
    <source>
        <dbReference type="SAM" id="MobiDB-lite"/>
    </source>
</evidence>
<feature type="region of interest" description="Disordered" evidence="6">
    <location>
        <begin position="217"/>
        <end position="278"/>
    </location>
</feature>
<dbReference type="Gene3D" id="2.30.30.30">
    <property type="match status" value="1"/>
</dbReference>
<reference evidence="9 10" key="1">
    <citation type="submission" date="2017-09" db="EMBL/GenBank/DDBJ databases">
        <title>Depth-based differentiation of microbial function through sediment-hosted aquifers and enrichment of novel symbionts in the deep terrestrial subsurface.</title>
        <authorList>
            <person name="Probst A.J."/>
            <person name="Ladd B."/>
            <person name="Jarett J.K."/>
            <person name="Geller-Mcgrath D.E."/>
            <person name="Sieber C.M."/>
            <person name="Emerson J.B."/>
            <person name="Anantharaman K."/>
            <person name="Thomas B.C."/>
            <person name="Malmstrom R."/>
            <person name="Stieglmeier M."/>
            <person name="Klingl A."/>
            <person name="Woyke T."/>
            <person name="Ryan C.M."/>
            <person name="Banfield J.F."/>
        </authorList>
    </citation>
    <scope>NUCLEOTIDE SEQUENCE [LARGE SCALE GENOMIC DNA]</scope>
    <source>
        <strain evidence="9">CG10_big_fil_rev_8_21_14_0_10_37_15</strain>
    </source>
</reference>
<dbReference type="InterPro" id="IPR022669">
    <property type="entry name" value="Ribosomal_uL2_C"/>
</dbReference>
<evidence type="ECO:0000256" key="5">
    <source>
        <dbReference type="ARBA" id="ARBA00035459"/>
    </source>
</evidence>
<dbReference type="InterPro" id="IPR022671">
    <property type="entry name" value="Ribosomal_uL2_CS"/>
</dbReference>
<organism evidence="9 10">
    <name type="scientific">Candidatus Yanofskybacteria bacterium CG10_big_fil_rev_8_21_14_0_10_37_15</name>
    <dbReference type="NCBI Taxonomy" id="1975097"/>
    <lineage>
        <taxon>Bacteria</taxon>
        <taxon>Candidatus Yanofskyibacteriota</taxon>
    </lineage>
</organism>
<dbReference type="AlphaFoldDB" id="A0A2H0R6R1"/>
<proteinExistence type="inferred from homology"/>
<accession>A0A2H0R6R1</accession>
<dbReference type="GO" id="GO:0016740">
    <property type="term" value="F:transferase activity"/>
    <property type="evidence" value="ECO:0007669"/>
    <property type="project" value="InterPro"/>
</dbReference>
<dbReference type="PANTHER" id="PTHR13691:SF5">
    <property type="entry name" value="LARGE RIBOSOMAL SUBUNIT PROTEIN UL2M"/>
    <property type="match status" value="1"/>
</dbReference>
<dbReference type="InterPro" id="IPR014722">
    <property type="entry name" value="Rib_uL2_dom2"/>
</dbReference>
<dbReference type="Pfam" id="PF00181">
    <property type="entry name" value="Ribosomal_L2_N"/>
    <property type="match status" value="1"/>
</dbReference>
<dbReference type="Gene3D" id="4.10.950.10">
    <property type="entry name" value="Ribosomal protein L2, domain 3"/>
    <property type="match status" value="1"/>
</dbReference>
<evidence type="ECO:0000256" key="2">
    <source>
        <dbReference type="ARBA" id="ARBA00022980"/>
    </source>
</evidence>
<dbReference type="Proteomes" id="UP000230208">
    <property type="component" value="Unassembled WGS sequence"/>
</dbReference>
<keyword evidence="2 9" id="KW-0689">Ribosomal protein</keyword>
<dbReference type="InterPro" id="IPR022666">
    <property type="entry name" value="Ribosomal_uL2_RNA-bd_dom"/>
</dbReference>
<protein>
    <recommendedName>
        <fullName evidence="4">Large ribosomal subunit protein uL2</fullName>
    </recommendedName>
    <alternativeName>
        <fullName evidence="5">50S ribosomal protein L2</fullName>
    </alternativeName>
</protein>
<comment type="caution">
    <text evidence="9">The sequence shown here is derived from an EMBL/GenBank/DDBJ whole genome shotgun (WGS) entry which is preliminary data.</text>
</comment>
<evidence type="ECO:0000256" key="4">
    <source>
        <dbReference type="ARBA" id="ARBA00035242"/>
    </source>
</evidence>
<comment type="similarity">
    <text evidence="1">Belongs to the universal ribosomal protein uL2 family.</text>
</comment>
<evidence type="ECO:0000259" key="8">
    <source>
        <dbReference type="SMART" id="SM01383"/>
    </source>
</evidence>
<gene>
    <name evidence="9" type="ORF">COV30_00485</name>
</gene>
<sequence length="278" mass="30808">MKLYKPTTPSRRGMRGYDFSQLTKIEPLKSKTKGFQRAFGRNNSGLKTSGYRGRGGSAKAKRSFREIDFRQDKLNVPGKVFALEYDPNRTSRIARIHFKDGEKRYILAPVDLKEGDSILIADHASLKPGNRMKLKNIPQGSVVHNVELKPGRGGVAVRSAGSSATVLAKEAGCVQLIMPSSEVRKVSEECFASIGQLSNQEHRFIVLGKAGRTRWLGKGPKVRGTAMNPVDHPYGGGEGRQGRGTRRPKTAHGKITGGRKTRNKKKKTNKFIVKRRKK</sequence>
<dbReference type="EMBL" id="PCXP01000007">
    <property type="protein sequence ID" value="PIR42036.1"/>
    <property type="molecule type" value="Genomic_DNA"/>
</dbReference>
<evidence type="ECO:0000256" key="1">
    <source>
        <dbReference type="ARBA" id="ARBA00005636"/>
    </source>
</evidence>
<dbReference type="GO" id="GO:0003723">
    <property type="term" value="F:RNA binding"/>
    <property type="evidence" value="ECO:0007669"/>
    <property type="project" value="InterPro"/>
</dbReference>
<name>A0A2H0R6R1_9BACT</name>
<dbReference type="SMART" id="SM01382">
    <property type="entry name" value="Ribosomal_L2_C"/>
    <property type="match status" value="1"/>
</dbReference>
<evidence type="ECO:0000259" key="7">
    <source>
        <dbReference type="SMART" id="SM01382"/>
    </source>
</evidence>
<dbReference type="SUPFAM" id="SSF50249">
    <property type="entry name" value="Nucleic acid-binding proteins"/>
    <property type="match status" value="1"/>
</dbReference>
<dbReference type="InterPro" id="IPR002171">
    <property type="entry name" value="Ribosomal_uL2"/>
</dbReference>
<feature type="domain" description="Large ribosomal subunit protein uL2 C-terminal" evidence="7">
    <location>
        <begin position="126"/>
        <end position="255"/>
    </location>
</feature>
<dbReference type="SUPFAM" id="SSF50104">
    <property type="entry name" value="Translation proteins SH3-like domain"/>
    <property type="match status" value="1"/>
</dbReference>
<dbReference type="InterPro" id="IPR008991">
    <property type="entry name" value="Translation_prot_SH3-like_sf"/>
</dbReference>
<keyword evidence="3" id="KW-0687">Ribonucleoprotein</keyword>
<dbReference type="PIRSF" id="PIRSF002158">
    <property type="entry name" value="Ribosomal_L2"/>
    <property type="match status" value="1"/>
</dbReference>
<dbReference type="PANTHER" id="PTHR13691">
    <property type="entry name" value="RIBOSOMAL PROTEIN L2"/>
    <property type="match status" value="1"/>
</dbReference>
<dbReference type="FunFam" id="2.30.30.30:FF:000001">
    <property type="entry name" value="50S ribosomal protein L2"/>
    <property type="match status" value="1"/>
</dbReference>
<dbReference type="InterPro" id="IPR014726">
    <property type="entry name" value="Ribosomal_uL2_dom3"/>
</dbReference>
<dbReference type="PROSITE" id="PS00467">
    <property type="entry name" value="RIBOSOMAL_L2"/>
    <property type="match status" value="1"/>
</dbReference>
<dbReference type="GO" id="GO:0006412">
    <property type="term" value="P:translation"/>
    <property type="evidence" value="ECO:0007669"/>
    <property type="project" value="InterPro"/>
</dbReference>
<evidence type="ECO:0000313" key="10">
    <source>
        <dbReference type="Proteomes" id="UP000230208"/>
    </source>
</evidence>
<feature type="compositionally biased region" description="Basic residues" evidence="6">
    <location>
        <begin position="243"/>
        <end position="278"/>
    </location>
</feature>
<dbReference type="NCBIfam" id="TIGR01171">
    <property type="entry name" value="rplB_bact"/>
    <property type="match status" value="1"/>
</dbReference>
<dbReference type="GO" id="GO:0015934">
    <property type="term" value="C:large ribosomal subunit"/>
    <property type="evidence" value="ECO:0007669"/>
    <property type="project" value="InterPro"/>
</dbReference>
<feature type="domain" description="Large ribosomal subunit protein uL2 RNA-binding" evidence="8">
    <location>
        <begin position="40"/>
        <end position="120"/>
    </location>
</feature>
<dbReference type="SMART" id="SM01383">
    <property type="entry name" value="Ribosomal_L2"/>
    <property type="match status" value="1"/>
</dbReference>
<dbReference type="Gene3D" id="2.40.50.140">
    <property type="entry name" value="Nucleic acid-binding proteins"/>
    <property type="match status" value="1"/>
</dbReference>